<evidence type="ECO:0000313" key="2">
    <source>
        <dbReference type="WBParaSite" id="JU765_v2.g10016.t1"/>
    </source>
</evidence>
<protein>
    <submittedName>
        <fullName evidence="2">Fatty-acid and retinol-binding protein 1</fullName>
    </submittedName>
</protein>
<dbReference type="WBParaSite" id="JU765_v2.g10016.t1">
    <property type="protein sequence ID" value="JU765_v2.g10016.t1"/>
    <property type="gene ID" value="JU765_v2.g10016"/>
</dbReference>
<dbReference type="Proteomes" id="UP000887576">
    <property type="component" value="Unplaced"/>
</dbReference>
<reference evidence="2" key="1">
    <citation type="submission" date="2022-11" db="UniProtKB">
        <authorList>
            <consortium name="WormBaseParasite"/>
        </authorList>
    </citation>
    <scope>IDENTIFICATION</scope>
</reference>
<evidence type="ECO:0000313" key="1">
    <source>
        <dbReference type="Proteomes" id="UP000887576"/>
    </source>
</evidence>
<sequence length="217" mass="24596">MRFKIANHFCFESDRWSQGGQTKMLSRTFVILAALTIAAWASTLPLGVGNLPDQFKEFLPEEAKDFYADLTEQDKNDLKEIALKHEDFKTEDDALNALKAKNEKLYNKAIALRNLVKEKIESLDTEAKTFVENAIAKMRALRPAPGAKPNLAELRKAANDIIESYKALSDAGKENLKTTFPKITGVIQKDRQRSFASRKLNSRLPNDDQFFQHNTFS</sequence>
<accession>A0AC34PU90</accession>
<proteinExistence type="predicted"/>
<organism evidence="1 2">
    <name type="scientific">Panagrolaimus sp. JU765</name>
    <dbReference type="NCBI Taxonomy" id="591449"/>
    <lineage>
        <taxon>Eukaryota</taxon>
        <taxon>Metazoa</taxon>
        <taxon>Ecdysozoa</taxon>
        <taxon>Nematoda</taxon>
        <taxon>Chromadorea</taxon>
        <taxon>Rhabditida</taxon>
        <taxon>Tylenchina</taxon>
        <taxon>Panagrolaimomorpha</taxon>
        <taxon>Panagrolaimoidea</taxon>
        <taxon>Panagrolaimidae</taxon>
        <taxon>Panagrolaimus</taxon>
    </lineage>
</organism>
<name>A0AC34PU90_9BILA</name>